<reference evidence="1" key="2">
    <citation type="submission" date="2020-11" db="EMBL/GenBank/DDBJ databases">
        <authorList>
            <consortium name="NCBI Pathogen Detection Project"/>
        </authorList>
    </citation>
    <scope>NUCLEOTIDE SEQUENCE</scope>
    <source>
        <strain evidence="1">MISC063</strain>
    </source>
</reference>
<reference evidence="1" key="1">
    <citation type="journal article" date="2018" name="Genome Biol.">
        <title>SKESA: strategic k-mer extension for scrupulous assemblies.</title>
        <authorList>
            <person name="Souvorov A."/>
            <person name="Agarwala R."/>
            <person name="Lipman D.J."/>
        </authorList>
    </citation>
    <scope>NUCLEOTIDE SEQUENCE</scope>
    <source>
        <strain evidence="1">MISC063</strain>
    </source>
</reference>
<gene>
    <name evidence="1" type="ORF">I8Y23_002414</name>
</gene>
<dbReference type="Proteomes" id="UP000864422">
    <property type="component" value="Unassembled WGS sequence"/>
</dbReference>
<dbReference type="EMBL" id="DACSEA010000008">
    <property type="protein sequence ID" value="HAT1606101.1"/>
    <property type="molecule type" value="Genomic_DNA"/>
</dbReference>
<dbReference type="AlphaFoldDB" id="A0AAN5R8X4"/>
<name>A0AAN5R8X4_RAOPL</name>
<evidence type="ECO:0000313" key="1">
    <source>
        <dbReference type="EMBL" id="HAT1606101.1"/>
    </source>
</evidence>
<comment type="caution">
    <text evidence="1">The sequence shown here is derived from an EMBL/GenBank/DDBJ whole genome shotgun (WGS) entry which is preliminary data.</text>
</comment>
<protein>
    <submittedName>
        <fullName evidence="1">Uncharacterized protein</fullName>
    </submittedName>
</protein>
<evidence type="ECO:0000313" key="2">
    <source>
        <dbReference type="Proteomes" id="UP000864422"/>
    </source>
</evidence>
<sequence>MLNGSKRTIHLGMTSLITADIITIVTNKSNQLLTKIDTLKV</sequence>
<proteinExistence type="predicted"/>
<accession>A0AAN5R8X4</accession>
<organism evidence="1 2">
    <name type="scientific">Raoultella planticola</name>
    <name type="common">Klebsiella planticola</name>
    <dbReference type="NCBI Taxonomy" id="575"/>
    <lineage>
        <taxon>Bacteria</taxon>
        <taxon>Pseudomonadati</taxon>
        <taxon>Pseudomonadota</taxon>
        <taxon>Gammaproteobacteria</taxon>
        <taxon>Enterobacterales</taxon>
        <taxon>Enterobacteriaceae</taxon>
        <taxon>Klebsiella/Raoultella group</taxon>
        <taxon>Raoultella</taxon>
    </lineage>
</organism>